<dbReference type="GO" id="GO:0003677">
    <property type="term" value="F:DNA binding"/>
    <property type="evidence" value="ECO:0007669"/>
    <property type="project" value="UniProtKB-UniRule"/>
</dbReference>
<comment type="caution">
    <text evidence="4">The sequence shown here is derived from an EMBL/GenBank/DDBJ whole genome shotgun (WGS) entry which is preliminary data.</text>
</comment>
<feature type="domain" description="HTH tetR-type" evidence="3">
    <location>
        <begin position="1"/>
        <end position="60"/>
    </location>
</feature>
<evidence type="ECO:0000256" key="1">
    <source>
        <dbReference type="ARBA" id="ARBA00023125"/>
    </source>
</evidence>
<protein>
    <submittedName>
        <fullName evidence="4">TetR/AcrR family transcriptional regulator</fullName>
    </submittedName>
</protein>
<reference evidence="4" key="1">
    <citation type="submission" date="2020-06" db="EMBL/GenBank/DDBJ databases">
        <title>Insight into the genomes of haloalkaliphilic bacilli from Kenyan soda lakes.</title>
        <authorList>
            <person name="Mwirichia R."/>
            <person name="Villamizar G.C."/>
            <person name="Poehlein A."/>
            <person name="Mugweru J."/>
            <person name="Kipnyargis A."/>
            <person name="Kiplimo D."/>
            <person name="Orwa P."/>
            <person name="Daniel R."/>
        </authorList>
    </citation>
    <scope>NUCLEOTIDE SEQUENCE</scope>
    <source>
        <strain evidence="4">B1096_S55</strain>
    </source>
</reference>
<gene>
    <name evidence="4" type="ORF">HXA33_07425</name>
</gene>
<dbReference type="RefSeq" id="WP_257820999.1">
    <property type="nucleotide sequence ID" value="NZ_JABXYM010000001.1"/>
</dbReference>
<evidence type="ECO:0000256" key="2">
    <source>
        <dbReference type="PROSITE-ProRule" id="PRU00335"/>
    </source>
</evidence>
<accession>A0A9Q4FZ39</accession>
<dbReference type="SUPFAM" id="SSF46689">
    <property type="entry name" value="Homeodomain-like"/>
    <property type="match status" value="1"/>
</dbReference>
<organism evidence="4 5">
    <name type="scientific">Salipaludibacillus agaradhaerens</name>
    <name type="common">Bacillus agaradhaerens</name>
    <dbReference type="NCBI Taxonomy" id="76935"/>
    <lineage>
        <taxon>Bacteria</taxon>
        <taxon>Bacillati</taxon>
        <taxon>Bacillota</taxon>
        <taxon>Bacilli</taxon>
        <taxon>Bacillales</taxon>
        <taxon>Bacillaceae</taxon>
    </lineage>
</organism>
<keyword evidence="1 2" id="KW-0238">DNA-binding</keyword>
<dbReference type="Pfam" id="PF00440">
    <property type="entry name" value="TetR_N"/>
    <property type="match status" value="1"/>
</dbReference>
<feature type="DNA-binding region" description="H-T-H motif" evidence="2">
    <location>
        <begin position="23"/>
        <end position="42"/>
    </location>
</feature>
<dbReference type="InterPro" id="IPR009057">
    <property type="entry name" value="Homeodomain-like_sf"/>
</dbReference>
<name>A0A9Q4FZ39_SALAG</name>
<proteinExistence type="predicted"/>
<sequence length="186" mass="21991">MAKEKIKQVAIKHFYKYGYEGVKMSQIAEESGIRKQSLSYHYPSKRELFTDIYSDVIEEEIVFTQQYFKNLSNIPSKDILYRFLKDMKLRAHDKPNSSFLQVVSFSTPLEIESFVSSHYLLYFNSLKTEIRKVFEKELFNYTPDECTVSFLILFDGLIIHLLYNTKQSFEYSLDVAFSIFWNSVQG</sequence>
<dbReference type="AlphaFoldDB" id="A0A9Q4FZ39"/>
<dbReference type="Gene3D" id="1.10.357.10">
    <property type="entry name" value="Tetracycline Repressor, domain 2"/>
    <property type="match status" value="1"/>
</dbReference>
<keyword evidence="5" id="KW-1185">Reference proteome</keyword>
<dbReference type="Gene3D" id="1.10.10.60">
    <property type="entry name" value="Homeodomain-like"/>
    <property type="match status" value="1"/>
</dbReference>
<dbReference type="PROSITE" id="PS50977">
    <property type="entry name" value="HTH_TETR_2"/>
    <property type="match status" value="1"/>
</dbReference>
<dbReference type="EMBL" id="JABXYM010000001">
    <property type="protein sequence ID" value="MCR6096379.1"/>
    <property type="molecule type" value="Genomic_DNA"/>
</dbReference>
<dbReference type="Proteomes" id="UP001057753">
    <property type="component" value="Unassembled WGS sequence"/>
</dbReference>
<evidence type="ECO:0000313" key="5">
    <source>
        <dbReference type="Proteomes" id="UP001057753"/>
    </source>
</evidence>
<dbReference type="InterPro" id="IPR001647">
    <property type="entry name" value="HTH_TetR"/>
</dbReference>
<evidence type="ECO:0000313" key="4">
    <source>
        <dbReference type="EMBL" id="MCR6096379.1"/>
    </source>
</evidence>
<evidence type="ECO:0000259" key="3">
    <source>
        <dbReference type="PROSITE" id="PS50977"/>
    </source>
</evidence>